<organism evidence="1 2">
    <name type="scientific">Candidatus Hydrogenosomobacter endosymbioticus</name>
    <dbReference type="NCBI Taxonomy" id="2558174"/>
    <lineage>
        <taxon>Bacteria</taxon>
        <taxon>Pseudomonadati</taxon>
        <taxon>Pseudomonadota</taxon>
        <taxon>Alphaproteobacteria</taxon>
        <taxon>Holosporales</taxon>
        <taxon>Holosporaceae</taxon>
        <taxon>Candidatus Hydrogenosomobacter</taxon>
    </lineage>
</organism>
<dbReference type="EMBL" id="AP025225">
    <property type="protein sequence ID" value="BDB96289.1"/>
    <property type="molecule type" value="Genomic_DNA"/>
</dbReference>
<gene>
    <name evidence="1" type="ORF">HYD_4220</name>
</gene>
<name>A0ABM7V9Y5_9PROT</name>
<dbReference type="Pfam" id="PF13489">
    <property type="entry name" value="Methyltransf_23"/>
    <property type="match status" value="1"/>
</dbReference>
<keyword evidence="1" id="KW-0808">Transferase</keyword>
<proteinExistence type="predicted"/>
<dbReference type="GO" id="GO:0008168">
    <property type="term" value="F:methyltransferase activity"/>
    <property type="evidence" value="ECO:0007669"/>
    <property type="project" value="UniProtKB-KW"/>
</dbReference>
<dbReference type="Gene3D" id="3.40.50.150">
    <property type="entry name" value="Vaccinia Virus protein VP39"/>
    <property type="match status" value="1"/>
</dbReference>
<keyword evidence="1" id="KW-0489">Methyltransferase</keyword>
<protein>
    <submittedName>
        <fullName evidence="1">Methyltransferase</fullName>
    </submittedName>
</protein>
<dbReference type="GO" id="GO:0032259">
    <property type="term" value="P:methylation"/>
    <property type="evidence" value="ECO:0007669"/>
    <property type="project" value="UniProtKB-KW"/>
</dbReference>
<sequence>MELCKSEDKHWFLLGRRQIISNVLEKFFALSHGKTAATEAKKVIEIGCGSGGNLELLSKYGDLFAVEFDDEAREFATNRKVCEVKKGPFLPNGDLPYDFGFDLICLLDVLEHIDGDKKTIEKLSGSLNKKGKILVTVPAYQCLYDGSDRACHHKKRYTLTGLRKIFFDAGFRYMYGSYFVVPLFPVAAAVKLVHKFLIDRNSVYIKETNPIVNFICKKIFFSEIFFIPRISFPFGYEIVAIFEKN</sequence>
<accession>A0ABM7V9Y5</accession>
<evidence type="ECO:0000313" key="1">
    <source>
        <dbReference type="EMBL" id="BDB96289.1"/>
    </source>
</evidence>
<dbReference type="PANTHER" id="PTHR43861">
    <property type="entry name" value="TRANS-ACONITATE 2-METHYLTRANSFERASE-RELATED"/>
    <property type="match status" value="1"/>
</dbReference>
<dbReference type="RefSeq" id="WP_236864534.1">
    <property type="nucleotide sequence ID" value="NZ_AP025225.1"/>
</dbReference>
<reference evidence="1" key="1">
    <citation type="submission" date="2021-10" db="EMBL/GenBank/DDBJ databases">
        <title>Genome Sequence of The Candidatus Hydrogeosomobacter endosymbioticus, an Intracellular Bacterial Symbiont of the Anaerobic Ciliate GW7.</title>
        <authorList>
            <person name="Shiohama Y."/>
            <person name="Shinzato N."/>
        </authorList>
    </citation>
    <scope>NUCLEOTIDE SEQUENCE [LARGE SCALE GENOMIC DNA]</scope>
    <source>
        <strain evidence="1">200920</strain>
    </source>
</reference>
<dbReference type="Proteomes" id="UP001320209">
    <property type="component" value="Chromosome"/>
</dbReference>
<dbReference type="InterPro" id="IPR029063">
    <property type="entry name" value="SAM-dependent_MTases_sf"/>
</dbReference>
<dbReference type="CDD" id="cd02440">
    <property type="entry name" value="AdoMet_MTases"/>
    <property type="match status" value="1"/>
</dbReference>
<evidence type="ECO:0000313" key="2">
    <source>
        <dbReference type="Proteomes" id="UP001320209"/>
    </source>
</evidence>
<keyword evidence="2" id="KW-1185">Reference proteome</keyword>
<dbReference type="PANTHER" id="PTHR43861:SF6">
    <property type="entry name" value="METHYLTRANSFERASE TYPE 11"/>
    <property type="match status" value="1"/>
</dbReference>
<dbReference type="SUPFAM" id="SSF53335">
    <property type="entry name" value="S-adenosyl-L-methionine-dependent methyltransferases"/>
    <property type="match status" value="1"/>
</dbReference>